<feature type="modified residue" description="N6-succinyllysine" evidence="13">
    <location>
        <position position="103"/>
    </location>
</feature>
<dbReference type="EC" id="1.1.1.42" evidence="5"/>
<gene>
    <name evidence="15" type="primary">icd_3</name>
    <name evidence="15" type="ORF">NCTC11188_02393</name>
</gene>
<dbReference type="Gene3D" id="3.40.718.10">
    <property type="entry name" value="Isopropylmalate Dehydrogenase"/>
    <property type="match status" value="1"/>
</dbReference>
<evidence type="ECO:0000256" key="6">
    <source>
        <dbReference type="ARBA" id="ARBA00022532"/>
    </source>
</evidence>
<keyword evidence="10 15" id="KW-0560">Oxidoreductase</keyword>
<evidence type="ECO:0000256" key="13">
    <source>
        <dbReference type="PIRSR" id="PIRSR604439-5"/>
    </source>
</evidence>
<evidence type="ECO:0000256" key="3">
    <source>
        <dbReference type="ARBA" id="ARBA00007769"/>
    </source>
</evidence>
<dbReference type="GO" id="GO:0006099">
    <property type="term" value="P:tricarboxylic acid cycle"/>
    <property type="evidence" value="ECO:0007669"/>
    <property type="project" value="UniProtKB-KW"/>
</dbReference>
<dbReference type="Proteomes" id="UP000255113">
    <property type="component" value="Unassembled WGS sequence"/>
</dbReference>
<evidence type="ECO:0000256" key="12">
    <source>
        <dbReference type="PIRSR" id="PIRSR604439-1"/>
    </source>
</evidence>
<keyword evidence="9" id="KW-0521">NADP</keyword>
<keyword evidence="11" id="KW-0464">Manganese</keyword>
<evidence type="ECO:0000313" key="15">
    <source>
        <dbReference type="EMBL" id="SUB54126.1"/>
    </source>
</evidence>
<dbReference type="EMBL" id="UGSQ01000008">
    <property type="protein sequence ID" value="SUB54126.1"/>
    <property type="molecule type" value="Genomic_DNA"/>
</dbReference>
<dbReference type="Pfam" id="PF00180">
    <property type="entry name" value="Iso_dh"/>
    <property type="match status" value="1"/>
</dbReference>
<dbReference type="GO" id="GO:0004450">
    <property type="term" value="F:isocitrate dehydrogenase (NADP+) activity"/>
    <property type="evidence" value="ECO:0007669"/>
    <property type="project" value="UniProtKB-EC"/>
</dbReference>
<comment type="cofactor">
    <cofactor evidence="1">
        <name>Mn(2+)</name>
        <dbReference type="ChEBI" id="CHEBI:29035"/>
    </cofactor>
</comment>
<name>A0A379BX78_AVIGA</name>
<dbReference type="PANTHER" id="PTHR43504">
    <property type="entry name" value="ISOCITRATE DEHYDROGENASE [NADP]"/>
    <property type="match status" value="1"/>
</dbReference>
<proteinExistence type="inferred from homology"/>
<comment type="similarity">
    <text evidence="3">Belongs to the isocitrate and isopropylmalate dehydrogenases family.</text>
</comment>
<evidence type="ECO:0000256" key="9">
    <source>
        <dbReference type="ARBA" id="ARBA00022857"/>
    </source>
</evidence>
<keyword evidence="8" id="KW-0460">Magnesium</keyword>
<accession>A0A379BX78</accession>
<dbReference type="InterPro" id="IPR024084">
    <property type="entry name" value="IsoPropMal-DH-like_dom"/>
</dbReference>
<feature type="domain" description="Isopropylmalate dehydrogenase-like" evidence="14">
    <location>
        <begin position="32"/>
        <end position="117"/>
    </location>
</feature>
<evidence type="ECO:0000256" key="5">
    <source>
        <dbReference type="ARBA" id="ARBA00013013"/>
    </source>
</evidence>
<evidence type="ECO:0000313" key="16">
    <source>
        <dbReference type="Proteomes" id="UP000255113"/>
    </source>
</evidence>
<evidence type="ECO:0000256" key="2">
    <source>
        <dbReference type="ARBA" id="ARBA00001946"/>
    </source>
</evidence>
<keyword evidence="7" id="KW-0479">Metal-binding</keyword>
<evidence type="ECO:0000256" key="11">
    <source>
        <dbReference type="ARBA" id="ARBA00023211"/>
    </source>
</evidence>
<evidence type="ECO:0000256" key="1">
    <source>
        <dbReference type="ARBA" id="ARBA00001936"/>
    </source>
</evidence>
<organism evidence="15 16">
    <name type="scientific">Avibacterium gallinarum</name>
    <name type="common">Pasteurella gallinarum</name>
    <dbReference type="NCBI Taxonomy" id="755"/>
    <lineage>
        <taxon>Bacteria</taxon>
        <taxon>Pseudomonadati</taxon>
        <taxon>Pseudomonadota</taxon>
        <taxon>Gammaproteobacteria</taxon>
        <taxon>Pasteurellales</taxon>
        <taxon>Pasteurellaceae</taxon>
        <taxon>Avibacterium</taxon>
    </lineage>
</organism>
<evidence type="ECO:0000256" key="10">
    <source>
        <dbReference type="ARBA" id="ARBA00023002"/>
    </source>
</evidence>
<sequence length="143" mass="15647">MSQTQSAVVIPQGEKIRLDAQGALIVPDNPIIPFIEGDGIGVDVTPAMQRVIDAAVEKAYQGKRKISWLEIYAGGKANEVYGENTWLPAETLDFIKEYHVAIKGPLMTPVGGGIRSLTWQCVKAWIFTTAYVQFVITAARQAQ</sequence>
<evidence type="ECO:0000259" key="14">
    <source>
        <dbReference type="Pfam" id="PF00180"/>
    </source>
</evidence>
<evidence type="ECO:0000256" key="8">
    <source>
        <dbReference type="ARBA" id="ARBA00022842"/>
    </source>
</evidence>
<comment type="subunit">
    <text evidence="4">Homodimer.</text>
</comment>
<keyword evidence="6" id="KW-0816">Tricarboxylic acid cycle</keyword>
<evidence type="ECO:0000256" key="7">
    <source>
        <dbReference type="ARBA" id="ARBA00022723"/>
    </source>
</evidence>
<dbReference type="AlphaFoldDB" id="A0A379BX78"/>
<feature type="modified residue" description="Phosphoserine" evidence="13">
    <location>
        <position position="116"/>
    </location>
</feature>
<dbReference type="GO" id="GO:0046872">
    <property type="term" value="F:metal ion binding"/>
    <property type="evidence" value="ECO:0007669"/>
    <property type="project" value="UniProtKB-KW"/>
</dbReference>
<comment type="cofactor">
    <cofactor evidence="2">
        <name>Mg(2+)</name>
        <dbReference type="ChEBI" id="CHEBI:18420"/>
    </cofactor>
</comment>
<dbReference type="InterPro" id="IPR004439">
    <property type="entry name" value="Isocitrate_DH_NADP_dimer_prok"/>
</dbReference>
<reference evidence="15 16" key="1">
    <citation type="submission" date="2018-06" db="EMBL/GenBank/DDBJ databases">
        <authorList>
            <consortium name="Pathogen Informatics"/>
            <person name="Doyle S."/>
        </authorList>
    </citation>
    <scope>NUCLEOTIDE SEQUENCE [LARGE SCALE GENOMIC DNA]</scope>
    <source>
        <strain evidence="15 16">NCTC11188</strain>
    </source>
</reference>
<dbReference type="SUPFAM" id="SSF53659">
    <property type="entry name" value="Isocitrate/Isopropylmalate dehydrogenase-like"/>
    <property type="match status" value="1"/>
</dbReference>
<dbReference type="PANTHER" id="PTHR43504:SF1">
    <property type="entry name" value="ISOCITRATE DEHYDROGENASE [NADP]"/>
    <property type="match status" value="1"/>
</dbReference>
<feature type="binding site" evidence="12">
    <location>
        <position position="116"/>
    </location>
    <ligand>
        <name>D-threo-isocitrate</name>
        <dbReference type="ChEBI" id="CHEBI:15562"/>
    </ligand>
</feature>
<protein>
    <recommendedName>
        <fullName evidence="5">isocitrate dehydrogenase (NADP(+))</fullName>
        <ecNumber evidence="5">1.1.1.42</ecNumber>
    </recommendedName>
</protein>
<evidence type="ECO:0000256" key="4">
    <source>
        <dbReference type="ARBA" id="ARBA00011738"/>
    </source>
</evidence>